<evidence type="ECO:0000313" key="1">
    <source>
        <dbReference type="EMBL" id="EGJ37621.1"/>
    </source>
</evidence>
<proteinExistence type="predicted"/>
<comment type="caution">
    <text evidence="1">The sequence shown here is derived from an EMBL/GenBank/DDBJ whole genome shotgun (WGS) entry which is preliminary data.</text>
</comment>
<keyword evidence="1" id="KW-0645">Protease</keyword>
<keyword evidence="1" id="KW-0224">Dipeptidase</keyword>
<protein>
    <submittedName>
        <fullName evidence="1">Dipeptidase E</fullName>
        <ecNumber evidence="1">3.4.13.21</ecNumber>
    </submittedName>
</protein>
<gene>
    <name evidence="1" type="primary">pepE</name>
    <name evidence="1" type="ORF">HMPREF9393_1402</name>
</gene>
<keyword evidence="1" id="KW-0378">Hydrolase</keyword>
<dbReference type="Proteomes" id="UP000004171">
    <property type="component" value="Unassembled WGS sequence"/>
</dbReference>
<dbReference type="HOGENOM" id="CLU_3258699_0_0_9"/>
<sequence>MFMQLVFSDVGYIGLDKLNLAHSAFKIIKNPTVVTMGFFCFI</sequence>
<name>F3UCP9_STRSA</name>
<dbReference type="GO" id="GO:0016805">
    <property type="term" value="F:dipeptidase activity"/>
    <property type="evidence" value="ECO:0007669"/>
    <property type="project" value="UniProtKB-KW"/>
</dbReference>
<dbReference type="AlphaFoldDB" id="F3UCP9"/>
<dbReference type="EC" id="3.4.13.21" evidence="1"/>
<dbReference type="EMBL" id="AFFL01000004">
    <property type="protein sequence ID" value="EGJ37621.1"/>
    <property type="molecule type" value="Genomic_DNA"/>
</dbReference>
<organism evidence="1 2">
    <name type="scientific">Streptococcus sanguinis SK1056</name>
    <dbReference type="NCBI Taxonomy" id="888820"/>
    <lineage>
        <taxon>Bacteria</taxon>
        <taxon>Bacillati</taxon>
        <taxon>Bacillota</taxon>
        <taxon>Bacilli</taxon>
        <taxon>Lactobacillales</taxon>
        <taxon>Streptococcaceae</taxon>
        <taxon>Streptococcus</taxon>
    </lineage>
</organism>
<accession>F3UCP9</accession>
<reference evidence="1 2" key="1">
    <citation type="submission" date="2011-03" db="EMBL/GenBank/DDBJ databases">
        <authorList>
            <person name="Muzny D."/>
            <person name="Qin X."/>
            <person name="Deng J."/>
            <person name="Jiang H."/>
            <person name="Liu Y."/>
            <person name="Qu J."/>
            <person name="Song X.-Z."/>
            <person name="Zhang L."/>
            <person name="Thornton R."/>
            <person name="Coyle M."/>
            <person name="Francisco L."/>
            <person name="Jackson L."/>
            <person name="Javaid M."/>
            <person name="Korchina V."/>
            <person name="Kovar C."/>
            <person name="Mata R."/>
            <person name="Mathew T."/>
            <person name="Ngo R."/>
            <person name="Nguyen L."/>
            <person name="Nguyen N."/>
            <person name="Okwuonu G."/>
            <person name="Ongeri F."/>
            <person name="Pham C."/>
            <person name="Simmons D."/>
            <person name="Wilczek-Boney K."/>
            <person name="Hale W."/>
            <person name="Jakkamsetti A."/>
            <person name="Pham P."/>
            <person name="Ruth R."/>
            <person name="San Lucas F."/>
            <person name="Warren J."/>
            <person name="Zhang J."/>
            <person name="Zhao Z."/>
            <person name="Zhou C."/>
            <person name="Zhu D."/>
            <person name="Lee S."/>
            <person name="Bess C."/>
            <person name="Blankenburg K."/>
            <person name="Forbes L."/>
            <person name="Fu Q."/>
            <person name="Gubbala S."/>
            <person name="Hirani K."/>
            <person name="Jayaseelan J.C."/>
            <person name="Lara F."/>
            <person name="Munidasa M."/>
            <person name="Palculict T."/>
            <person name="Patil S."/>
            <person name="Pu L.-L."/>
            <person name="Saada N."/>
            <person name="Tang L."/>
            <person name="Weissenberger G."/>
            <person name="Zhu Y."/>
            <person name="Hemphill L."/>
            <person name="Shang Y."/>
            <person name="Youmans B."/>
            <person name="Ayvaz T."/>
            <person name="Ross M."/>
            <person name="Santibanez J."/>
            <person name="Aqrawi P."/>
            <person name="Gross S."/>
            <person name="Joshi V."/>
            <person name="Fowler G."/>
            <person name="Nazareth L."/>
            <person name="Reid J."/>
            <person name="Worley K."/>
            <person name="Petrosino J."/>
            <person name="Highlander S."/>
            <person name="Gibbs R."/>
        </authorList>
    </citation>
    <scope>NUCLEOTIDE SEQUENCE [LARGE SCALE GENOMIC DNA]</scope>
    <source>
        <strain evidence="1 2">SK1056</strain>
    </source>
</reference>
<evidence type="ECO:0000313" key="2">
    <source>
        <dbReference type="Proteomes" id="UP000004171"/>
    </source>
</evidence>